<dbReference type="RefSeq" id="WP_078189633.1">
    <property type="nucleotide sequence ID" value="NZ_JAMCOZ010000006.1"/>
</dbReference>
<gene>
    <name evidence="1" type="ORF">B1202_05780</name>
</gene>
<sequence length="977" mass="110393">MNKIKIRLYIKVLPDNDLIPCHGMEYSIVPKGKKHEEYLWDMKVPTIEEVNQKIPKKLEPLSFPNSSNNINWEKQAQNIANMQKNNELIVLKSNRRGKTDTQGFTKEMYLPNGEYDVWIKRSDSDWELAYFLNGSKGFKVNENIKLVNYQIRNYYRYRVLNFNNKPFDFLVDFETYTFDKSGKEKKIQIKGLKTKKTDKHGFTPVLYSPDGHLVFVKFKFANQEVKPEKKEIDHYATLSKNNFIVVKLKSVASISKDKISTTVNLQGTGKPPVILNTLREEMVVLSSEDYAVFEKESSKLDIIFANAKEAKVTLSEAIKSGNITSVKAAEDEIKKAEKAIEDELNKNFKNKADLTEVITFEARQKKNPNGNTQEFDLRRRYLRTDRYMQLQQKKKNKESFKVTALGKELKSLKDPIKVNKSIIEEEFKKVNLELAAYSKSTGTKVWDFTSFSGAFVEQVKLSDNLTLDTQSQWLRCVASAGASSSLNWKPGSNEFSAKVGANAQGKLVLFEGKTKLTYCIPSEKGWMLNYQDIDLGAFRLIYTTELYGFAGAKIAAGIGIEISKSAEGQKLAATGRRNKNPSLANNLSSGRPKFVPMDKDDSIIPGSGAGSEGQIDVFAGAEAGLKMSADFQWLSPEAEDFVSLASLAPDFAVSAGIGAGVNFKLFYWEGQFRIRAKAALCFGVGAKGAIDLSIDFKKIFEMVKWVYYQLMRAGFRTLSFIVQDAFERFSNVAVLALGEDSVTTTTLLNISTEINKFNMKYALAEKGKDLAITIIKKPEWLKYGPPNAKGILIYQMTRHNKVTHWVDKPDYGITPFLPTFKKAVIAIFETVSTEGEWLNILQRIDPLGAKTNKRIDYIEKQLLGFLHDGLWSRGTDFIKEHVLNNETGSGSEFVEQYEKLRSKVVKTVPLHEKVPMNNPRELKKLREKMIEQPNIINEDSLSAVNFEPVQPLEINNRDAEIFLANANQANSDGSELA</sequence>
<dbReference type="Proteomes" id="UP000191160">
    <property type="component" value="Unassembled WGS sequence"/>
</dbReference>
<evidence type="ECO:0000313" key="2">
    <source>
        <dbReference type="Proteomes" id="UP000191160"/>
    </source>
</evidence>
<dbReference type="EMBL" id="MVKX01000003">
    <property type="protein sequence ID" value="OOV84476.1"/>
    <property type="molecule type" value="Genomic_DNA"/>
</dbReference>
<organism evidence="1 2">
    <name type="scientific">Acinetobacter amyesii</name>
    <dbReference type="NCBI Taxonomy" id="2942470"/>
    <lineage>
        <taxon>Bacteria</taxon>
        <taxon>Pseudomonadati</taxon>
        <taxon>Pseudomonadota</taxon>
        <taxon>Gammaproteobacteria</taxon>
        <taxon>Moraxellales</taxon>
        <taxon>Moraxellaceae</taxon>
        <taxon>Acinetobacter</taxon>
    </lineage>
</organism>
<protein>
    <submittedName>
        <fullName evidence="1">ATPase</fullName>
    </submittedName>
</protein>
<proteinExistence type="predicted"/>
<comment type="caution">
    <text evidence="1">The sequence shown here is derived from an EMBL/GenBank/DDBJ whole genome shotgun (WGS) entry which is preliminary data.</text>
</comment>
<keyword evidence="2" id="KW-1185">Reference proteome</keyword>
<evidence type="ECO:0000313" key="1">
    <source>
        <dbReference type="EMBL" id="OOV84476.1"/>
    </source>
</evidence>
<accession>A0A1T1H3P6</accession>
<name>A0A1T1H3P6_9GAMM</name>
<dbReference type="AlphaFoldDB" id="A0A1T1H3P6"/>
<reference evidence="1 2" key="1">
    <citation type="submission" date="2017-02" db="EMBL/GenBank/DDBJ databases">
        <title>Acinetobacter sp. ANC 4945, whole genome shotgun sequencing project.</title>
        <authorList>
            <person name="Radolfova-Krizova L."/>
            <person name="Al Atrouni A."/>
            <person name="Nemec A."/>
        </authorList>
    </citation>
    <scope>NUCLEOTIDE SEQUENCE [LARGE SCALE GENOMIC DNA]</scope>
    <source>
        <strain evidence="1 2">ANC 4945</strain>
    </source>
</reference>